<reference evidence="2 3" key="1">
    <citation type="journal article" date="2015" name="Genome Announc.">
        <title>Complete Genome Sequence of Spiroplasma turonicum Strain Tab4cT, a Parasite of a Horse Fly, Haematopota sp. (Diptera: Tabanidae).</title>
        <authorList>
            <person name="Davis R.E."/>
            <person name="Shao J."/>
            <person name="Zhao Y."/>
            <person name="Gasparich G.E."/>
            <person name="Gaynor B.J."/>
            <person name="Donofrio N."/>
        </authorList>
    </citation>
    <scope>NUCLEOTIDE SEQUENCE [LARGE SCALE GENOMIC DNA]</scope>
    <source>
        <strain evidence="2 3">Tab4c</strain>
    </source>
</reference>
<feature type="transmembrane region" description="Helical" evidence="1">
    <location>
        <begin position="7"/>
        <end position="26"/>
    </location>
</feature>
<sequence>MSDLNKILLIALVLAIICLLSIRMIYTYMYSKINVYEINSPDSNISTSKIDDIIKNLKVFLNANDLKIEYANKENYQRIYQMLNKKKKTIEIPKWFMPSVGYEIDYIIASIWFNVKLYQKDKFIKRYCLLSVLVPLLLNVLFYLFFLLSIGTLIFIYLNQNNPEIFYANKVLTFLIDYPIFQILCLSTFIILLINSFYINKYKSLLESKYESEIISFVDKSCESYKFDIAAARVHSNNFPRINFKILRFNSKTINMKYLGPFTYL</sequence>
<dbReference type="EMBL" id="CP012328">
    <property type="protein sequence ID" value="AKU80114.1"/>
    <property type="molecule type" value="Genomic_DNA"/>
</dbReference>
<feature type="transmembrane region" description="Helical" evidence="1">
    <location>
        <begin position="178"/>
        <end position="199"/>
    </location>
</feature>
<dbReference type="PATRIC" id="fig|216946.3.peg.897"/>
<organism evidence="2 3">
    <name type="scientific">Spiroplasma turonicum</name>
    <dbReference type="NCBI Taxonomy" id="216946"/>
    <lineage>
        <taxon>Bacteria</taxon>
        <taxon>Bacillati</taxon>
        <taxon>Mycoplasmatota</taxon>
        <taxon>Mollicutes</taxon>
        <taxon>Entomoplasmatales</taxon>
        <taxon>Spiroplasmataceae</taxon>
        <taxon>Spiroplasma</taxon>
    </lineage>
</organism>
<keyword evidence="3" id="KW-1185">Reference proteome</keyword>
<keyword evidence="1" id="KW-1133">Transmembrane helix</keyword>
<keyword evidence="1" id="KW-0472">Membrane</keyword>
<gene>
    <name evidence="2" type="ORF">STURON_00868</name>
</gene>
<dbReference type="OrthoDB" id="391715at2"/>
<evidence type="ECO:0000313" key="3">
    <source>
        <dbReference type="Proteomes" id="UP000067243"/>
    </source>
</evidence>
<proteinExistence type="predicted"/>
<feature type="transmembrane region" description="Helical" evidence="1">
    <location>
        <begin position="127"/>
        <end position="158"/>
    </location>
</feature>
<dbReference type="RefSeq" id="WP_075048683.1">
    <property type="nucleotide sequence ID" value="NZ_CP012328.1"/>
</dbReference>
<dbReference type="KEGG" id="stur:STURON_00868"/>
<dbReference type="STRING" id="216946.STURO_v1c08630"/>
<keyword evidence="1 2" id="KW-0812">Transmembrane</keyword>
<dbReference type="AlphaFoldDB" id="A0A0K1P7F7"/>
<name>A0A0K1P7F7_9MOLU</name>
<protein>
    <submittedName>
        <fullName evidence="2">Transmembrane protein</fullName>
    </submittedName>
</protein>
<feature type="transmembrane region" description="Helical" evidence="1">
    <location>
        <begin position="95"/>
        <end position="115"/>
    </location>
</feature>
<dbReference type="Proteomes" id="UP000067243">
    <property type="component" value="Chromosome"/>
</dbReference>
<evidence type="ECO:0000313" key="2">
    <source>
        <dbReference type="EMBL" id="AKU80114.1"/>
    </source>
</evidence>
<evidence type="ECO:0000256" key="1">
    <source>
        <dbReference type="SAM" id="Phobius"/>
    </source>
</evidence>
<accession>A0A0K1P7F7</accession>